<dbReference type="SUPFAM" id="SSF52540">
    <property type="entry name" value="P-loop containing nucleoside triphosphate hydrolases"/>
    <property type="match status" value="1"/>
</dbReference>
<accession>A0ABV5CW01</accession>
<keyword evidence="3 5" id="KW-0238">DNA-binding</keyword>
<proteinExistence type="inferred from homology"/>
<dbReference type="PRINTS" id="PR00364">
    <property type="entry name" value="DISEASERSIST"/>
</dbReference>
<dbReference type="InterPro" id="IPR011990">
    <property type="entry name" value="TPR-like_helical_dom_sf"/>
</dbReference>
<dbReference type="Pfam" id="PF00486">
    <property type="entry name" value="Trans_reg_C"/>
    <property type="match status" value="1"/>
</dbReference>
<organism evidence="8 9">
    <name type="scientific">Polymorphospora lycopeni</name>
    <dbReference type="NCBI Taxonomy" id="3140240"/>
    <lineage>
        <taxon>Bacteria</taxon>
        <taxon>Bacillati</taxon>
        <taxon>Actinomycetota</taxon>
        <taxon>Actinomycetes</taxon>
        <taxon>Micromonosporales</taxon>
        <taxon>Micromonosporaceae</taxon>
        <taxon>Polymorphospora</taxon>
    </lineage>
</organism>
<dbReference type="PROSITE" id="PS51755">
    <property type="entry name" value="OMPR_PHOB"/>
    <property type="match status" value="1"/>
</dbReference>
<evidence type="ECO:0000256" key="5">
    <source>
        <dbReference type="PROSITE-ProRule" id="PRU01091"/>
    </source>
</evidence>
<evidence type="ECO:0000256" key="4">
    <source>
        <dbReference type="ARBA" id="ARBA00023163"/>
    </source>
</evidence>
<dbReference type="SMART" id="SM00862">
    <property type="entry name" value="Trans_reg_C"/>
    <property type="match status" value="1"/>
</dbReference>
<feature type="compositionally biased region" description="Pro residues" evidence="6">
    <location>
        <begin position="266"/>
        <end position="275"/>
    </location>
</feature>
<gene>
    <name evidence="8" type="ORF">AAFH96_23950</name>
</gene>
<dbReference type="InterPro" id="IPR051677">
    <property type="entry name" value="AfsR-DnrI-RedD_regulator"/>
</dbReference>
<keyword evidence="9" id="KW-1185">Reference proteome</keyword>
<dbReference type="Gene3D" id="1.10.8.430">
    <property type="entry name" value="Helical domain of apoptotic protease-activating factors"/>
    <property type="match status" value="1"/>
</dbReference>
<dbReference type="InterPro" id="IPR019734">
    <property type="entry name" value="TPR_rpt"/>
</dbReference>
<reference evidence="8 9" key="1">
    <citation type="submission" date="2024-04" db="EMBL/GenBank/DDBJ databases">
        <title>Polymorphospora sp. isolated from Baiyangdian Lake in Xiong'an New Area.</title>
        <authorList>
            <person name="Zhang X."/>
            <person name="Liu J."/>
        </authorList>
    </citation>
    <scope>NUCLEOTIDE SEQUENCE [LARGE SCALE GENOMIC DNA]</scope>
    <source>
        <strain evidence="8 9">2-325</strain>
    </source>
</reference>
<dbReference type="InterPro" id="IPR027417">
    <property type="entry name" value="P-loop_NTPase"/>
</dbReference>
<dbReference type="Pfam" id="PF13374">
    <property type="entry name" value="TPR_10"/>
    <property type="match status" value="2"/>
</dbReference>
<dbReference type="InterPro" id="IPR001867">
    <property type="entry name" value="OmpR/PhoB-type_DNA-bd"/>
</dbReference>
<dbReference type="RefSeq" id="WP_375735690.1">
    <property type="nucleotide sequence ID" value="NZ_JBCGDC010000080.1"/>
</dbReference>
<dbReference type="Gene3D" id="3.40.50.300">
    <property type="entry name" value="P-loop containing nucleotide triphosphate hydrolases"/>
    <property type="match status" value="1"/>
</dbReference>
<keyword evidence="4" id="KW-0804">Transcription</keyword>
<evidence type="ECO:0000256" key="3">
    <source>
        <dbReference type="ARBA" id="ARBA00023125"/>
    </source>
</evidence>
<dbReference type="SMART" id="SM01043">
    <property type="entry name" value="BTAD"/>
    <property type="match status" value="1"/>
</dbReference>
<evidence type="ECO:0000256" key="1">
    <source>
        <dbReference type="ARBA" id="ARBA00005820"/>
    </source>
</evidence>
<dbReference type="InterPro" id="IPR005158">
    <property type="entry name" value="BTAD"/>
</dbReference>
<name>A0ABV5CW01_9ACTN</name>
<dbReference type="Proteomes" id="UP001582793">
    <property type="component" value="Unassembled WGS sequence"/>
</dbReference>
<comment type="similarity">
    <text evidence="1">Belongs to the AfsR/DnrI/RedD regulatory family.</text>
</comment>
<evidence type="ECO:0000256" key="6">
    <source>
        <dbReference type="SAM" id="MobiDB-lite"/>
    </source>
</evidence>
<protein>
    <submittedName>
        <fullName evidence="8">BTAD domain-containing putative transcriptional regulator</fullName>
    </submittedName>
</protein>
<dbReference type="CDD" id="cd15831">
    <property type="entry name" value="BTAD"/>
    <property type="match status" value="1"/>
</dbReference>
<dbReference type="SUPFAM" id="SSF46894">
    <property type="entry name" value="C-terminal effector domain of the bipartite response regulators"/>
    <property type="match status" value="1"/>
</dbReference>
<dbReference type="Gene3D" id="1.25.40.10">
    <property type="entry name" value="Tetratricopeptide repeat domain"/>
    <property type="match status" value="2"/>
</dbReference>
<evidence type="ECO:0000313" key="8">
    <source>
        <dbReference type="EMBL" id="MFB6396137.1"/>
    </source>
</evidence>
<dbReference type="Gene3D" id="1.10.10.10">
    <property type="entry name" value="Winged helix-like DNA-binding domain superfamily/Winged helix DNA-binding domain"/>
    <property type="match status" value="1"/>
</dbReference>
<dbReference type="InterPro" id="IPR016032">
    <property type="entry name" value="Sig_transdc_resp-reg_C-effctor"/>
</dbReference>
<evidence type="ECO:0000256" key="2">
    <source>
        <dbReference type="ARBA" id="ARBA00023015"/>
    </source>
</evidence>
<dbReference type="SUPFAM" id="SSF48452">
    <property type="entry name" value="TPR-like"/>
    <property type="match status" value="3"/>
</dbReference>
<evidence type="ECO:0000259" key="7">
    <source>
        <dbReference type="PROSITE" id="PS51755"/>
    </source>
</evidence>
<dbReference type="SMART" id="SM00382">
    <property type="entry name" value="AAA"/>
    <property type="match status" value="1"/>
</dbReference>
<dbReference type="InterPro" id="IPR036388">
    <property type="entry name" value="WH-like_DNA-bd_sf"/>
</dbReference>
<feature type="domain" description="OmpR/PhoB-type" evidence="7">
    <location>
        <begin position="1"/>
        <end position="93"/>
    </location>
</feature>
<dbReference type="Pfam" id="PF03704">
    <property type="entry name" value="BTAD"/>
    <property type="match status" value="1"/>
</dbReference>
<dbReference type="InterPro" id="IPR003593">
    <property type="entry name" value="AAA+_ATPase"/>
</dbReference>
<dbReference type="PANTHER" id="PTHR35807">
    <property type="entry name" value="TRANSCRIPTIONAL REGULATOR REDD-RELATED"/>
    <property type="match status" value="1"/>
</dbReference>
<feature type="region of interest" description="Disordered" evidence="6">
    <location>
        <begin position="248"/>
        <end position="282"/>
    </location>
</feature>
<keyword evidence="2" id="KW-0805">Transcription regulation</keyword>
<dbReference type="EMBL" id="JBCGDC010000080">
    <property type="protein sequence ID" value="MFB6396137.1"/>
    <property type="molecule type" value="Genomic_DNA"/>
</dbReference>
<dbReference type="PANTHER" id="PTHR35807:SF1">
    <property type="entry name" value="TRANSCRIPTIONAL REGULATOR REDD"/>
    <property type="match status" value="1"/>
</dbReference>
<feature type="DNA-binding region" description="OmpR/PhoB-type" evidence="5">
    <location>
        <begin position="1"/>
        <end position="93"/>
    </location>
</feature>
<dbReference type="CDD" id="cd00383">
    <property type="entry name" value="trans_reg_C"/>
    <property type="match status" value="1"/>
</dbReference>
<comment type="caution">
    <text evidence="8">The sequence shown here is derived from an EMBL/GenBank/DDBJ whole genome shotgun (WGS) entry which is preliminary data.</text>
</comment>
<dbReference type="SMART" id="SM00028">
    <property type="entry name" value="TPR"/>
    <property type="match status" value="6"/>
</dbReference>
<evidence type="ECO:0000313" key="9">
    <source>
        <dbReference type="Proteomes" id="UP001582793"/>
    </source>
</evidence>
<dbReference type="InterPro" id="IPR042197">
    <property type="entry name" value="Apaf_helical"/>
</dbReference>
<sequence length="993" mass="107090">MRFRILGQLEVTVDGQAVPLGSPKQRTLLAALLVDHGRLVTVDRLVDALWEDRPPATCRAQIHAHVSALRRLLAAGGQPDVVDTVADGYVLRIPPGGSLDLDAFDEHAAQARRLAGQGRHADAIVVLRAALALWRGPVLDGLTARFARQVSAGLDRRRLHAAELLAAAHLATGREAEIVPELTALCAAYPLHEGLRAQLMTALHATGRTADALAVFREGHRLAATELGIEPGERLRTVHEAILRGLPTAPRKVPPAETPALADAQPTPPAEPPAPAGDAPVPRFQLPGDVAAFVGRADEREAALARLATAGSRPVTLLVTGPAGVGKTAFATHLAHRSRPSYPDGQLYVSLRHADATPVSVRDALGTLLRGLGVASSVLPADEPARLDLYRTLLADRRVLVLLDDAVSAAQVRPLLPPVAGSALLVTSRSAVAGLTAYRVVLAPFTGPEALELLAATVGRERVAAERAAAERIVRRCGHLPLAVQIAGARLAAGPHRRLADLADALRDQRRRLDELAVSDVAVRATLASTDQGLSAPARRAYHLLSTAMPGDDTASWAVAALLDVTPRRAELVVDELVDVHLLIPVAGPAGPRYRLHALVRLYGREQARRHREELSAATARLHGGYLDLAQRAVARTGGTFFAPVLRDDPVWTVPEPVVRRVLADPVAWFDTERQALVAVTGRLAGDGLPRPAAALATSIAAFFESGNHFDEWRATHDRVLAAARRAGDRTATMAMLRDLGELHTIQDRYRRAHACYQEALTSARELGDRGYEAAALAGLGHLDRLLARYDTAVAHLARARRISRRDGNRAGVAYAEYGLGLVLMERRQWRRADRRFRECLTQSRAAKWLGGEARAARCLGQARRHQGRYAAAVPYFERARRIGVRLGDRLAESYAEQWLGDLSIRLGEPERGAAMLRRCLSVYQARGQRFGEAATLHSLAAAARALGEPGQASGYLHQALRIWERIDAPYWLAETRQALAALTDEPDPDPAG</sequence>